<comment type="caution">
    <text evidence="1">The sequence shown here is derived from an EMBL/GenBank/DDBJ whole genome shotgun (WGS) entry which is preliminary data.</text>
</comment>
<keyword evidence="2" id="KW-1185">Reference proteome</keyword>
<evidence type="ECO:0008006" key="3">
    <source>
        <dbReference type="Google" id="ProtNLM"/>
    </source>
</evidence>
<reference evidence="2" key="1">
    <citation type="submission" date="2016-08" db="EMBL/GenBank/DDBJ databases">
        <authorList>
            <person name="Merda D."/>
            <person name="Briand M."/>
            <person name="Taghouti G."/>
            <person name="Carrere S."/>
            <person name="Gouzy J."/>
            <person name="Portier P."/>
            <person name="Jacques M.-A."/>
            <person name="Fischer-Le Saux M."/>
        </authorList>
    </citation>
    <scope>NUCLEOTIDE SEQUENCE [LARGE SCALE GENOMIC DNA]</scope>
    <source>
        <strain evidence="2">CFBP1156</strain>
    </source>
</reference>
<dbReference type="Proteomes" id="UP000238261">
    <property type="component" value="Unassembled WGS sequence"/>
</dbReference>
<dbReference type="AlphaFoldDB" id="A0A2S7EYP5"/>
<dbReference type="OrthoDB" id="5997524at2"/>
<evidence type="ECO:0000313" key="1">
    <source>
        <dbReference type="EMBL" id="PPU98263.1"/>
    </source>
</evidence>
<proteinExistence type="predicted"/>
<name>A0A2S7EYP5_9XANT</name>
<protein>
    <recommendedName>
        <fullName evidence="3">Lysozyme inhibitor LprI N-terminal domain-containing protein</fullName>
    </recommendedName>
</protein>
<gene>
    <name evidence="1" type="ORF">XhyaCFBP1156_08170</name>
</gene>
<sequence length="75" mass="8252">MSKAYDTLRHRLSGSDRAKLMDAQYTWQQSSAQANALDKTLGGRGQAAALQNAEAALQRISARADELERYASPNR</sequence>
<evidence type="ECO:0000313" key="2">
    <source>
        <dbReference type="Proteomes" id="UP000238261"/>
    </source>
</evidence>
<accession>A0A2S7EYP5</accession>
<dbReference type="EMBL" id="MDEG01000005">
    <property type="protein sequence ID" value="PPU98263.1"/>
    <property type="molecule type" value="Genomic_DNA"/>
</dbReference>
<organism evidence="1 2">
    <name type="scientific">Xanthomonas hyacinthi</name>
    <dbReference type="NCBI Taxonomy" id="56455"/>
    <lineage>
        <taxon>Bacteria</taxon>
        <taxon>Pseudomonadati</taxon>
        <taxon>Pseudomonadota</taxon>
        <taxon>Gammaproteobacteria</taxon>
        <taxon>Lysobacterales</taxon>
        <taxon>Lysobacteraceae</taxon>
        <taxon>Xanthomonas</taxon>
    </lineage>
</organism>